<proteinExistence type="predicted"/>
<evidence type="ECO:0008006" key="3">
    <source>
        <dbReference type="Google" id="ProtNLM"/>
    </source>
</evidence>
<accession>A0A9D4PBD8</accession>
<name>A0A9D4PBD8_RHISA</name>
<evidence type="ECO:0000313" key="1">
    <source>
        <dbReference type="EMBL" id="KAH7931906.1"/>
    </source>
</evidence>
<reference evidence="1" key="1">
    <citation type="journal article" date="2020" name="Cell">
        <title>Large-Scale Comparative Analyses of Tick Genomes Elucidate Their Genetic Diversity and Vector Capacities.</title>
        <authorList>
            <consortium name="Tick Genome and Microbiome Consortium (TIGMIC)"/>
            <person name="Jia N."/>
            <person name="Wang J."/>
            <person name="Shi W."/>
            <person name="Du L."/>
            <person name="Sun Y."/>
            <person name="Zhan W."/>
            <person name="Jiang J.F."/>
            <person name="Wang Q."/>
            <person name="Zhang B."/>
            <person name="Ji P."/>
            <person name="Bell-Sakyi L."/>
            <person name="Cui X.M."/>
            <person name="Yuan T.T."/>
            <person name="Jiang B.G."/>
            <person name="Yang W.F."/>
            <person name="Lam T.T."/>
            <person name="Chang Q.C."/>
            <person name="Ding S.J."/>
            <person name="Wang X.J."/>
            <person name="Zhu J.G."/>
            <person name="Ruan X.D."/>
            <person name="Zhao L."/>
            <person name="Wei J.T."/>
            <person name="Ye R.Z."/>
            <person name="Que T.C."/>
            <person name="Du C.H."/>
            <person name="Zhou Y.H."/>
            <person name="Cheng J.X."/>
            <person name="Dai P.F."/>
            <person name="Guo W.B."/>
            <person name="Han X.H."/>
            <person name="Huang E.J."/>
            <person name="Li L.F."/>
            <person name="Wei W."/>
            <person name="Gao Y.C."/>
            <person name="Liu J.Z."/>
            <person name="Shao H.Z."/>
            <person name="Wang X."/>
            <person name="Wang C.C."/>
            <person name="Yang T.C."/>
            <person name="Huo Q.B."/>
            <person name="Li W."/>
            <person name="Chen H.Y."/>
            <person name="Chen S.E."/>
            <person name="Zhou L.G."/>
            <person name="Ni X.B."/>
            <person name="Tian J.H."/>
            <person name="Sheng Y."/>
            <person name="Liu T."/>
            <person name="Pan Y.S."/>
            <person name="Xia L.Y."/>
            <person name="Li J."/>
            <person name="Zhao F."/>
            <person name="Cao W.C."/>
        </authorList>
    </citation>
    <scope>NUCLEOTIDE SEQUENCE</scope>
    <source>
        <strain evidence="1">Rsan-2018</strain>
    </source>
</reference>
<dbReference type="VEuPathDB" id="VectorBase:RSAN_043920"/>
<organism evidence="1 2">
    <name type="scientific">Rhipicephalus sanguineus</name>
    <name type="common">Brown dog tick</name>
    <name type="synonym">Ixodes sanguineus</name>
    <dbReference type="NCBI Taxonomy" id="34632"/>
    <lineage>
        <taxon>Eukaryota</taxon>
        <taxon>Metazoa</taxon>
        <taxon>Ecdysozoa</taxon>
        <taxon>Arthropoda</taxon>
        <taxon>Chelicerata</taxon>
        <taxon>Arachnida</taxon>
        <taxon>Acari</taxon>
        <taxon>Parasitiformes</taxon>
        <taxon>Ixodida</taxon>
        <taxon>Ixodoidea</taxon>
        <taxon>Ixodidae</taxon>
        <taxon>Rhipicephalinae</taxon>
        <taxon>Rhipicephalus</taxon>
        <taxon>Rhipicephalus</taxon>
    </lineage>
</organism>
<comment type="caution">
    <text evidence="1">The sequence shown here is derived from an EMBL/GenBank/DDBJ whole genome shotgun (WGS) entry which is preliminary data.</text>
</comment>
<protein>
    <recommendedName>
        <fullName evidence="3">MADF domain-containing protein</fullName>
    </recommendedName>
</protein>
<reference evidence="1" key="2">
    <citation type="submission" date="2021-09" db="EMBL/GenBank/DDBJ databases">
        <authorList>
            <person name="Jia N."/>
            <person name="Wang J."/>
            <person name="Shi W."/>
            <person name="Du L."/>
            <person name="Sun Y."/>
            <person name="Zhan W."/>
            <person name="Jiang J."/>
            <person name="Wang Q."/>
            <person name="Zhang B."/>
            <person name="Ji P."/>
            <person name="Sakyi L.B."/>
            <person name="Cui X."/>
            <person name="Yuan T."/>
            <person name="Jiang B."/>
            <person name="Yang W."/>
            <person name="Lam T.T.-Y."/>
            <person name="Chang Q."/>
            <person name="Ding S."/>
            <person name="Wang X."/>
            <person name="Zhu J."/>
            <person name="Ruan X."/>
            <person name="Zhao L."/>
            <person name="Wei J."/>
            <person name="Que T."/>
            <person name="Du C."/>
            <person name="Cheng J."/>
            <person name="Dai P."/>
            <person name="Han X."/>
            <person name="Huang E."/>
            <person name="Gao Y."/>
            <person name="Liu J."/>
            <person name="Shao H."/>
            <person name="Ye R."/>
            <person name="Li L."/>
            <person name="Wei W."/>
            <person name="Wang X."/>
            <person name="Wang C."/>
            <person name="Huo Q."/>
            <person name="Li W."/>
            <person name="Guo W."/>
            <person name="Chen H."/>
            <person name="Chen S."/>
            <person name="Zhou L."/>
            <person name="Zhou L."/>
            <person name="Ni X."/>
            <person name="Tian J."/>
            <person name="Zhou Y."/>
            <person name="Sheng Y."/>
            <person name="Liu T."/>
            <person name="Pan Y."/>
            <person name="Xia L."/>
            <person name="Li J."/>
            <person name="Zhao F."/>
            <person name="Cao W."/>
        </authorList>
    </citation>
    <scope>NUCLEOTIDE SEQUENCE</scope>
    <source>
        <strain evidence="1">Rsan-2018</strain>
        <tissue evidence="1">Larvae</tissue>
    </source>
</reference>
<gene>
    <name evidence="1" type="ORF">HPB52_025136</name>
</gene>
<dbReference type="EMBL" id="JABSTV010001881">
    <property type="protein sequence ID" value="KAH7931906.1"/>
    <property type="molecule type" value="Genomic_DNA"/>
</dbReference>
<evidence type="ECO:0000313" key="2">
    <source>
        <dbReference type="Proteomes" id="UP000821837"/>
    </source>
</evidence>
<dbReference type="Proteomes" id="UP000821837">
    <property type="component" value="Unassembled WGS sequence"/>
</dbReference>
<dbReference type="AlphaFoldDB" id="A0A9D4PBD8"/>
<keyword evidence="2" id="KW-1185">Reference proteome</keyword>
<sequence length="122" mass="14166">MQRCSRSVTVSGVAQQRLATVKPAQSDESLAELFALIESNPCLWRNCSKSFEKLRLKRRLWDRFAVHLQKHFPMLGQFTGDNLWYVYGIERRQYYAEFKDKTRLTKTGKLPAGASSMLKAYD</sequence>